<dbReference type="Proteomes" id="UP000182045">
    <property type="component" value="Unassembled WGS sequence"/>
</dbReference>
<proteinExistence type="predicted"/>
<evidence type="ECO:0000313" key="5">
    <source>
        <dbReference type="Proteomes" id="UP000182045"/>
    </source>
</evidence>
<feature type="compositionally biased region" description="Polar residues" evidence="1">
    <location>
        <begin position="54"/>
        <end position="67"/>
    </location>
</feature>
<evidence type="ECO:0000256" key="1">
    <source>
        <dbReference type="SAM" id="MobiDB-lite"/>
    </source>
</evidence>
<evidence type="ECO:0000313" key="3">
    <source>
        <dbReference type="EMBL" id="KPP91281.1"/>
    </source>
</evidence>
<sequence length="122" mass="13365">MAFSYSKALDGDSKDIALVRISRRNGIPLSTQIADATLETYSLRPRSALDVKPSSKNLWPRSTSSLKQPERRRSSMGFCAASSAHCHSLNPIRVLLPPACSDTLIAGFGQQRRHNSVRSQAP</sequence>
<organism evidence="3 4">
    <name type="scientific">Roseibaca calidilacus</name>
    <dbReference type="NCBI Taxonomy" id="1666912"/>
    <lineage>
        <taxon>Bacteria</taxon>
        <taxon>Pseudomonadati</taxon>
        <taxon>Pseudomonadota</taxon>
        <taxon>Alphaproteobacteria</taxon>
        <taxon>Rhodobacterales</taxon>
        <taxon>Paracoccaceae</taxon>
        <taxon>Roseinatronobacter</taxon>
    </lineage>
</organism>
<keyword evidence="5" id="KW-1185">Reference proteome</keyword>
<reference evidence="2 5" key="2">
    <citation type="submission" date="2016-01" db="EMBL/GenBank/DDBJ databases">
        <authorList>
            <person name="Varghese N."/>
        </authorList>
    </citation>
    <scope>NUCLEOTIDE SEQUENCE [LARGE SCALE GENOMIC DNA]</scope>
    <source>
        <strain evidence="2 5">HL-91</strain>
    </source>
</reference>
<dbReference type="Proteomes" id="UP000050413">
    <property type="component" value="Unassembled WGS sequence"/>
</dbReference>
<dbReference type="EMBL" id="LJSG01000014">
    <property type="protein sequence ID" value="KPP91281.1"/>
    <property type="molecule type" value="Genomic_DNA"/>
</dbReference>
<reference evidence="3 4" key="1">
    <citation type="submission" date="2015-09" db="EMBL/GenBank/DDBJ databases">
        <title>Identification and resolution of microdiversity through metagenomic sequencing of parallel consortia.</title>
        <authorList>
            <person name="Nelson W.C."/>
            <person name="Romine M.F."/>
            <person name="Lindemann S.R."/>
        </authorList>
    </citation>
    <scope>NUCLEOTIDE SEQUENCE [LARGE SCALE GENOMIC DNA]</scope>
    <source>
        <strain evidence="3">HL-91</strain>
    </source>
</reference>
<name>A0A0N8K7B6_9RHOB</name>
<dbReference type="EMBL" id="FBYC01000004">
    <property type="protein sequence ID" value="CUX80037.1"/>
    <property type="molecule type" value="Genomic_DNA"/>
</dbReference>
<accession>A0A0N8K7B6</accession>
<dbReference type="AlphaFoldDB" id="A0A0N8K7B6"/>
<protein>
    <submittedName>
        <fullName evidence="3">Uncharacterized protein</fullName>
    </submittedName>
</protein>
<comment type="caution">
    <text evidence="3">The sequence shown here is derived from an EMBL/GenBank/DDBJ whole genome shotgun (WGS) entry which is preliminary data.</text>
</comment>
<gene>
    <name evidence="2" type="ORF">Ga0058931_0742</name>
    <name evidence="3" type="ORF">HLUCCA05_14535</name>
</gene>
<evidence type="ECO:0000313" key="4">
    <source>
        <dbReference type="Proteomes" id="UP000050413"/>
    </source>
</evidence>
<evidence type="ECO:0000313" key="2">
    <source>
        <dbReference type="EMBL" id="CUX80037.1"/>
    </source>
</evidence>
<feature type="region of interest" description="Disordered" evidence="1">
    <location>
        <begin position="51"/>
        <end position="72"/>
    </location>
</feature>